<evidence type="ECO:0000313" key="3">
    <source>
        <dbReference type="Proteomes" id="UP000663860"/>
    </source>
</evidence>
<proteinExistence type="predicted"/>
<dbReference type="AlphaFoldDB" id="A0A814GR24"/>
<sequence length="103" mass="11821">MYGCFNAIEINEEGLIINFEHKLQQRKSDLVTIEISVFNYTKLIDTLDDLVKDEELKDYDKIQNPNEINENDRQRLIEILTNLGNAPPLPPPTTTTTTTTETP</sequence>
<feature type="compositionally biased region" description="Low complexity" evidence="1">
    <location>
        <begin position="94"/>
        <end position="103"/>
    </location>
</feature>
<dbReference type="EMBL" id="CAJNOE010000164">
    <property type="protein sequence ID" value="CAF0999889.1"/>
    <property type="molecule type" value="Genomic_DNA"/>
</dbReference>
<feature type="region of interest" description="Disordered" evidence="1">
    <location>
        <begin position="82"/>
        <end position="103"/>
    </location>
</feature>
<gene>
    <name evidence="2" type="ORF">IZO911_LOCUS17579</name>
</gene>
<protein>
    <submittedName>
        <fullName evidence="2">Uncharacterized protein</fullName>
    </submittedName>
</protein>
<organism evidence="2 3">
    <name type="scientific">Adineta steineri</name>
    <dbReference type="NCBI Taxonomy" id="433720"/>
    <lineage>
        <taxon>Eukaryota</taxon>
        <taxon>Metazoa</taxon>
        <taxon>Spiralia</taxon>
        <taxon>Gnathifera</taxon>
        <taxon>Rotifera</taxon>
        <taxon>Eurotatoria</taxon>
        <taxon>Bdelloidea</taxon>
        <taxon>Adinetida</taxon>
        <taxon>Adinetidae</taxon>
        <taxon>Adineta</taxon>
    </lineage>
</organism>
<evidence type="ECO:0000313" key="2">
    <source>
        <dbReference type="EMBL" id="CAF0999889.1"/>
    </source>
</evidence>
<name>A0A814GR24_9BILA</name>
<dbReference type="Proteomes" id="UP000663860">
    <property type="component" value="Unassembled WGS sequence"/>
</dbReference>
<accession>A0A814GR24</accession>
<comment type="caution">
    <text evidence="2">The sequence shown here is derived from an EMBL/GenBank/DDBJ whole genome shotgun (WGS) entry which is preliminary data.</text>
</comment>
<evidence type="ECO:0000256" key="1">
    <source>
        <dbReference type="SAM" id="MobiDB-lite"/>
    </source>
</evidence>
<reference evidence="2" key="1">
    <citation type="submission" date="2021-02" db="EMBL/GenBank/DDBJ databases">
        <authorList>
            <person name="Nowell W R."/>
        </authorList>
    </citation>
    <scope>NUCLEOTIDE SEQUENCE</scope>
</reference>